<dbReference type="InterPro" id="IPR006439">
    <property type="entry name" value="HAD-SF_hydro_IA"/>
</dbReference>
<dbReference type="PRINTS" id="PR00413">
    <property type="entry name" value="HADHALOGNASE"/>
</dbReference>
<dbReference type="HOGENOM" id="CLU_045011_9_5_0"/>
<sequence length="208" mass="24206">MEETRTATCCPAKAAILDFGGVLAEEGFHAALEKLAQDYGKDPQQMKEEAEEELFRSGYLTRGCGEEAYWEAFRERTGIEESDRQLRARVLASFVLRPHMLDLVVRLRQAGIRVVILSDQTNWLSELDEKTPFFHLFDRVFNSYRTGHTKKDPEAFREVLRYLNLPPEATLFVDDRKSNVETARSLGMQAILYTDRESFYQAFWEHWI</sequence>
<dbReference type="PANTHER" id="PTHR43611:SF3">
    <property type="entry name" value="FLAVIN MONONUCLEOTIDE HYDROLASE 1, CHLOROPLATIC"/>
    <property type="match status" value="1"/>
</dbReference>
<dbReference type="RefSeq" id="WP_006302052.1">
    <property type="nucleotide sequence ID" value="NZ_CM001022.1"/>
</dbReference>
<proteinExistence type="predicted"/>
<keyword evidence="1" id="KW-0378">Hydrolase</keyword>
<dbReference type="GO" id="GO:0016787">
    <property type="term" value="F:hydrolase activity"/>
    <property type="evidence" value="ECO:0007669"/>
    <property type="project" value="UniProtKB-KW"/>
</dbReference>
<dbReference type="InterPro" id="IPR036412">
    <property type="entry name" value="HAD-like_sf"/>
</dbReference>
<dbReference type="OrthoDB" id="9788657at2"/>
<keyword evidence="2" id="KW-1185">Reference proteome</keyword>
<dbReference type="Gene3D" id="3.40.50.1000">
    <property type="entry name" value="HAD superfamily/HAD-like"/>
    <property type="match status" value="1"/>
</dbReference>
<dbReference type="InterPro" id="IPR023214">
    <property type="entry name" value="HAD_sf"/>
</dbReference>
<name>E3D0D1_9BACT</name>
<dbReference type="AlphaFoldDB" id="E3D0D1"/>
<dbReference type="PaxDb" id="584708-Apau_2397"/>
<reference evidence="1 2" key="1">
    <citation type="journal article" date="2010" name="Stand. Genomic Sci.">
        <title>Non-contiguous finished genome sequence of Aminomonas paucivorans type strain (GLU-3).</title>
        <authorList>
            <person name="Pitluck S."/>
            <person name="Yasawong M."/>
            <person name="Held B."/>
            <person name="Lapidus A."/>
            <person name="Nolan M."/>
            <person name="Copeland A."/>
            <person name="Lucas S."/>
            <person name="Del Rio T.G."/>
            <person name="Tice H."/>
            <person name="Cheng J.F."/>
            <person name="Chertkov O."/>
            <person name="Goodwin L."/>
            <person name="Tapia R."/>
            <person name="Han C."/>
            <person name="Liolios K."/>
            <person name="Ivanova N."/>
            <person name="Mavromatis K."/>
            <person name="Ovchinnikova G."/>
            <person name="Pati A."/>
            <person name="Chen A."/>
            <person name="Palaniappan K."/>
            <person name="Land M."/>
            <person name="Hauser L."/>
            <person name="Chang Y.J."/>
            <person name="Jeffries C.D."/>
            <person name="Pukall R."/>
            <person name="Spring S."/>
            <person name="Rohde M."/>
            <person name="Sikorski J."/>
            <person name="Goker M."/>
            <person name="Woyke T."/>
            <person name="Bristow J."/>
            <person name="Eisen J.A."/>
            <person name="Markowitz V."/>
            <person name="Hugenholtz P."/>
            <person name="Kyrpides N.C."/>
            <person name="Klenk H.P."/>
        </authorList>
    </citation>
    <scope>NUCLEOTIDE SEQUENCE [LARGE SCALE GENOMIC DNA]</scope>
    <source>
        <strain evidence="1 2">DSM 12260</strain>
    </source>
</reference>
<evidence type="ECO:0000313" key="1">
    <source>
        <dbReference type="EMBL" id="EFQ24804.1"/>
    </source>
</evidence>
<gene>
    <name evidence="1" type="ORF">Apau_2397</name>
</gene>
<dbReference type="PANTHER" id="PTHR43611">
    <property type="entry name" value="ALPHA-D-GLUCOSE 1-PHOSPHATE PHOSPHATASE"/>
    <property type="match status" value="1"/>
</dbReference>
<dbReference type="SFLD" id="SFLDG01129">
    <property type="entry name" value="C1.5:_HAD__Beta-PGM__Phosphata"/>
    <property type="match status" value="1"/>
</dbReference>
<organism evidence="1 2">
    <name type="scientific">Aminomonas paucivorans DSM 12260</name>
    <dbReference type="NCBI Taxonomy" id="584708"/>
    <lineage>
        <taxon>Bacteria</taxon>
        <taxon>Thermotogati</taxon>
        <taxon>Synergistota</taxon>
        <taxon>Synergistia</taxon>
        <taxon>Synergistales</taxon>
        <taxon>Synergistaceae</taxon>
        <taxon>Aminomonas</taxon>
    </lineage>
</organism>
<dbReference type="EMBL" id="CM001022">
    <property type="protein sequence ID" value="EFQ24804.1"/>
    <property type="molecule type" value="Genomic_DNA"/>
</dbReference>
<dbReference type="Proteomes" id="UP000005096">
    <property type="component" value="Chromosome"/>
</dbReference>
<dbReference type="STRING" id="584708.Apau_2397"/>
<dbReference type="SUPFAM" id="SSF56784">
    <property type="entry name" value="HAD-like"/>
    <property type="match status" value="1"/>
</dbReference>
<protein>
    <submittedName>
        <fullName evidence="1">HAD-superfamily hydrolase, subfamily IA, variant 3</fullName>
    </submittedName>
</protein>
<evidence type="ECO:0000313" key="2">
    <source>
        <dbReference type="Proteomes" id="UP000005096"/>
    </source>
</evidence>
<dbReference type="eggNOG" id="COG1011">
    <property type="taxonomic scope" value="Bacteria"/>
</dbReference>
<dbReference type="SFLD" id="SFLDS00003">
    <property type="entry name" value="Haloacid_Dehalogenase"/>
    <property type="match status" value="1"/>
</dbReference>
<dbReference type="CDD" id="cd02603">
    <property type="entry name" value="HAD_sEH-N_like"/>
    <property type="match status" value="1"/>
</dbReference>
<dbReference type="NCBIfam" id="TIGR01509">
    <property type="entry name" value="HAD-SF-IA-v3"/>
    <property type="match status" value="1"/>
</dbReference>
<dbReference type="Pfam" id="PF00702">
    <property type="entry name" value="Hydrolase"/>
    <property type="match status" value="1"/>
</dbReference>
<accession>E3D0D1</accession>